<proteinExistence type="predicted"/>
<dbReference type="Proteomes" id="UP000266693">
    <property type="component" value="Unassembled WGS sequence"/>
</dbReference>
<reference evidence="1 2" key="1">
    <citation type="submission" date="2018-08" db="EMBL/GenBank/DDBJ databases">
        <title>The multiple taxonomic identification of Sphingomonas gilva.</title>
        <authorList>
            <person name="Zhu D."/>
            <person name="Zheng S."/>
        </authorList>
    </citation>
    <scope>NUCLEOTIDE SEQUENCE [LARGE SCALE GENOMIC DNA]</scope>
    <source>
        <strain evidence="1 2">ZDH117</strain>
    </source>
</reference>
<evidence type="ECO:0000313" key="1">
    <source>
        <dbReference type="EMBL" id="RHW18645.1"/>
    </source>
</evidence>
<sequence>MDMDDKAGDLTEAALDRRYELDYSPGEVQAMWTPPAALFQGALAVGRPPRLIGKSTGVTGEHIQLNAESRVRARICVDDQSLTMSLDLKIGGGVVIVDTGSAESKLQLISSIGVSNYDVTIVVYAKHVPGSLFAKGARLLPGVRPGTQGFVDYYGGAWVSKITHGAEFASIVNYKAATREQRMGIVSALKAEGALAGNSLNFDFSLEAKLEAVAKHFAYDTDYLIRGIASPPYFEPLETKSAEFCRDFLKLTPDSPIVTDLDFTDYGSVPPG</sequence>
<gene>
    <name evidence="1" type="ORF">D1610_00265</name>
</gene>
<comment type="caution">
    <text evidence="1">The sequence shown here is derived from an EMBL/GenBank/DDBJ whole genome shotgun (WGS) entry which is preliminary data.</text>
</comment>
<dbReference type="AlphaFoldDB" id="A0A396S5F6"/>
<dbReference type="EMBL" id="QWLV01000001">
    <property type="protein sequence ID" value="RHW18645.1"/>
    <property type="molecule type" value="Genomic_DNA"/>
</dbReference>
<organism evidence="1 2">
    <name type="scientific">Sphingomonas gilva</name>
    <dbReference type="NCBI Taxonomy" id="2305907"/>
    <lineage>
        <taxon>Bacteria</taxon>
        <taxon>Pseudomonadati</taxon>
        <taxon>Pseudomonadota</taxon>
        <taxon>Alphaproteobacteria</taxon>
        <taxon>Sphingomonadales</taxon>
        <taxon>Sphingomonadaceae</taxon>
        <taxon>Sphingomonas</taxon>
    </lineage>
</organism>
<name>A0A396S5F6_9SPHN</name>
<keyword evidence="2" id="KW-1185">Reference proteome</keyword>
<evidence type="ECO:0000313" key="2">
    <source>
        <dbReference type="Proteomes" id="UP000266693"/>
    </source>
</evidence>
<accession>A0A396S5F6</accession>
<protein>
    <submittedName>
        <fullName evidence="1">Uncharacterized protein</fullName>
    </submittedName>
</protein>